<evidence type="ECO:0000313" key="11">
    <source>
        <dbReference type="EMBL" id="SEM45038.1"/>
    </source>
</evidence>
<protein>
    <submittedName>
        <fullName evidence="11">Small conductance mechanosensitive channel</fullName>
    </submittedName>
</protein>
<dbReference type="Gene3D" id="1.10.287.1260">
    <property type="match status" value="1"/>
</dbReference>
<keyword evidence="4 7" id="KW-0812">Transmembrane</keyword>
<gene>
    <name evidence="11" type="ORF">SAMN05216180_0020</name>
</gene>
<evidence type="ECO:0000259" key="10">
    <source>
        <dbReference type="Pfam" id="PF21088"/>
    </source>
</evidence>
<dbReference type="EMBL" id="FOCG01000001">
    <property type="protein sequence ID" value="SEM45038.1"/>
    <property type="molecule type" value="Genomic_DNA"/>
</dbReference>
<evidence type="ECO:0000256" key="6">
    <source>
        <dbReference type="ARBA" id="ARBA00023136"/>
    </source>
</evidence>
<evidence type="ECO:0000313" key="12">
    <source>
        <dbReference type="Proteomes" id="UP000199158"/>
    </source>
</evidence>
<keyword evidence="6 7" id="KW-0472">Membrane</keyword>
<dbReference type="InterPro" id="IPR045275">
    <property type="entry name" value="MscS_archaea/bacteria_type"/>
</dbReference>
<dbReference type="Pfam" id="PF05552">
    <property type="entry name" value="MS_channel_1st_1"/>
    <property type="match status" value="1"/>
</dbReference>
<dbReference type="PANTHER" id="PTHR30221:SF1">
    <property type="entry name" value="SMALL-CONDUCTANCE MECHANOSENSITIVE CHANNEL"/>
    <property type="match status" value="1"/>
</dbReference>
<evidence type="ECO:0000256" key="1">
    <source>
        <dbReference type="ARBA" id="ARBA00004651"/>
    </source>
</evidence>
<dbReference type="RefSeq" id="WP_092750439.1">
    <property type="nucleotide sequence ID" value="NZ_FOCG01000001.1"/>
</dbReference>
<dbReference type="Gene3D" id="3.30.70.100">
    <property type="match status" value="1"/>
</dbReference>
<dbReference type="Pfam" id="PF21088">
    <property type="entry name" value="MS_channel_1st"/>
    <property type="match status" value="1"/>
</dbReference>
<dbReference type="OrthoDB" id="9809206at2"/>
<keyword evidence="3" id="KW-1003">Cell membrane</keyword>
<accession>A0A1H7YI70</accession>
<dbReference type="InterPro" id="IPR011066">
    <property type="entry name" value="MscS_channel_C_sf"/>
</dbReference>
<dbReference type="PANTHER" id="PTHR30221">
    <property type="entry name" value="SMALL-CONDUCTANCE MECHANOSENSITIVE CHANNEL"/>
    <property type="match status" value="1"/>
</dbReference>
<dbReference type="SUPFAM" id="SSF82861">
    <property type="entry name" value="Mechanosensitive channel protein MscS (YggB), transmembrane region"/>
    <property type="match status" value="1"/>
</dbReference>
<evidence type="ECO:0000256" key="7">
    <source>
        <dbReference type="SAM" id="Phobius"/>
    </source>
</evidence>
<dbReference type="GO" id="GO:0008381">
    <property type="term" value="F:mechanosensitive monoatomic ion channel activity"/>
    <property type="evidence" value="ECO:0007669"/>
    <property type="project" value="InterPro"/>
</dbReference>
<dbReference type="Gene3D" id="2.30.30.60">
    <property type="match status" value="1"/>
</dbReference>
<dbReference type="PROSITE" id="PS01246">
    <property type="entry name" value="UPF0003"/>
    <property type="match status" value="1"/>
</dbReference>
<dbReference type="InterPro" id="IPR006685">
    <property type="entry name" value="MscS_channel_2nd"/>
</dbReference>
<evidence type="ECO:0000256" key="2">
    <source>
        <dbReference type="ARBA" id="ARBA00008017"/>
    </source>
</evidence>
<reference evidence="11 12" key="1">
    <citation type="submission" date="2016-10" db="EMBL/GenBank/DDBJ databases">
        <authorList>
            <person name="de Groot N.N."/>
        </authorList>
    </citation>
    <scope>NUCLEOTIDE SEQUENCE [LARGE SCALE GENOMIC DNA]</scope>
    <source>
        <strain evidence="11 12">CGMCC 1.5070</strain>
    </source>
</reference>
<dbReference type="Proteomes" id="UP000199158">
    <property type="component" value="Unassembled WGS sequence"/>
</dbReference>
<dbReference type="InterPro" id="IPR049142">
    <property type="entry name" value="MS_channel_1st"/>
</dbReference>
<comment type="subcellular location">
    <subcellularLocation>
        <location evidence="1">Cell membrane</location>
        <topology evidence="1">Multi-pass membrane protein</topology>
    </subcellularLocation>
</comment>
<dbReference type="InterPro" id="IPR008910">
    <property type="entry name" value="MSC_TM_helix"/>
</dbReference>
<dbReference type="Pfam" id="PF00924">
    <property type="entry name" value="MS_channel_2nd"/>
    <property type="match status" value="1"/>
</dbReference>
<dbReference type="InterPro" id="IPR049278">
    <property type="entry name" value="MS_channel_C"/>
</dbReference>
<evidence type="ECO:0000256" key="3">
    <source>
        <dbReference type="ARBA" id="ARBA00022475"/>
    </source>
</evidence>
<organism evidence="11 12">
    <name type="scientific">Hydrogenoanaerobacterium saccharovorans</name>
    <dbReference type="NCBI Taxonomy" id="474960"/>
    <lineage>
        <taxon>Bacteria</taxon>
        <taxon>Bacillati</taxon>
        <taxon>Bacillota</taxon>
        <taxon>Clostridia</taxon>
        <taxon>Eubacteriales</taxon>
        <taxon>Oscillospiraceae</taxon>
        <taxon>Hydrogenoanaerobacterium</taxon>
    </lineage>
</organism>
<feature type="domain" description="Mechanosensitive ion channel MscS C-terminal" evidence="9">
    <location>
        <begin position="191"/>
        <end position="271"/>
    </location>
</feature>
<sequence length="281" mass="31449">MDWFYQLAKDDYWMTFNMLGTKFLKWLDDKFPTIVAAIIIFIISWFLIKLLIKILSKGLKRSKIDVTLHAFIKSLVKITLIVLLAISIATMLGLPSTSLVTALGAVGLALSLAVKDGLANLAGGLILLASKPFVVGDYIEADGTGGTVAKIDLIHTLLRTVDNKQIFIPNGKMSNAVVVNYSAAPLRRLDLEFSISYSEDFEKAKAIIAKIIEQHPLALKEPEPMVRLYKHNPSALIIVSRVWVDGTKYWDLYFDMMELVKQKLDEAKISIPYNQLDVHIK</sequence>
<dbReference type="InterPro" id="IPR011014">
    <property type="entry name" value="MscS_channel_TM-2"/>
</dbReference>
<keyword evidence="12" id="KW-1185">Reference proteome</keyword>
<comment type="similarity">
    <text evidence="2">Belongs to the MscS (TC 1.A.23) family.</text>
</comment>
<keyword evidence="5 7" id="KW-1133">Transmembrane helix</keyword>
<feature type="domain" description="Mechanosensitive ion channel transmembrane helices 2/3" evidence="10">
    <location>
        <begin position="75"/>
        <end position="115"/>
    </location>
</feature>
<feature type="transmembrane region" description="Helical" evidence="7">
    <location>
        <begin position="34"/>
        <end position="55"/>
    </location>
</feature>
<dbReference type="GO" id="GO:0005886">
    <property type="term" value="C:plasma membrane"/>
    <property type="evidence" value="ECO:0007669"/>
    <property type="project" value="UniProtKB-SubCell"/>
</dbReference>
<dbReference type="InterPro" id="IPR023408">
    <property type="entry name" value="MscS_beta-dom_sf"/>
</dbReference>
<feature type="domain" description="Mechanosensitive ion channel MscS" evidence="8">
    <location>
        <begin position="118"/>
        <end position="182"/>
    </location>
</feature>
<dbReference type="AlphaFoldDB" id="A0A1H7YI70"/>
<dbReference type="InterPro" id="IPR010920">
    <property type="entry name" value="LSM_dom_sf"/>
</dbReference>
<proteinExistence type="inferred from homology"/>
<feature type="transmembrane region" description="Helical" evidence="7">
    <location>
        <begin position="75"/>
        <end position="94"/>
    </location>
</feature>
<name>A0A1H7YI70_9FIRM</name>
<evidence type="ECO:0000256" key="5">
    <source>
        <dbReference type="ARBA" id="ARBA00022989"/>
    </source>
</evidence>
<evidence type="ECO:0000256" key="4">
    <source>
        <dbReference type="ARBA" id="ARBA00022692"/>
    </source>
</evidence>
<dbReference type="SUPFAM" id="SSF82689">
    <property type="entry name" value="Mechanosensitive channel protein MscS (YggB), C-terminal domain"/>
    <property type="match status" value="1"/>
</dbReference>
<dbReference type="InterPro" id="IPR006686">
    <property type="entry name" value="MscS_channel_CS"/>
</dbReference>
<evidence type="ECO:0000259" key="9">
    <source>
        <dbReference type="Pfam" id="PF21082"/>
    </source>
</evidence>
<dbReference type="SUPFAM" id="SSF50182">
    <property type="entry name" value="Sm-like ribonucleoproteins"/>
    <property type="match status" value="1"/>
</dbReference>
<evidence type="ECO:0000259" key="8">
    <source>
        <dbReference type="Pfam" id="PF00924"/>
    </source>
</evidence>
<dbReference type="Pfam" id="PF21082">
    <property type="entry name" value="MS_channel_3rd"/>
    <property type="match status" value="1"/>
</dbReference>